<evidence type="ECO:0000313" key="2">
    <source>
        <dbReference type="Proteomes" id="UP001152795"/>
    </source>
</evidence>
<protein>
    <submittedName>
        <fullName evidence="1">Uncharacterized protein</fullName>
    </submittedName>
</protein>
<name>A0A6S7INV9_PARCT</name>
<organism evidence="1 2">
    <name type="scientific">Paramuricea clavata</name>
    <name type="common">Red gorgonian</name>
    <name type="synonym">Violescent sea-whip</name>
    <dbReference type="NCBI Taxonomy" id="317549"/>
    <lineage>
        <taxon>Eukaryota</taxon>
        <taxon>Metazoa</taxon>
        <taxon>Cnidaria</taxon>
        <taxon>Anthozoa</taxon>
        <taxon>Octocorallia</taxon>
        <taxon>Malacalcyonacea</taxon>
        <taxon>Plexauridae</taxon>
        <taxon>Paramuricea</taxon>
    </lineage>
</organism>
<feature type="non-terminal residue" evidence="1">
    <location>
        <position position="253"/>
    </location>
</feature>
<accession>A0A6S7INV9</accession>
<keyword evidence="2" id="KW-1185">Reference proteome</keyword>
<sequence length="253" mass="28351">MQCSILFNVSATQNITGVVRRARDLLRSNAASVSSNVSSQIPKRRLVSHSYAKEPRKKIPEPKMFELICLNHVSQTTEEESLESDGIIPDYSITNDDILFCGTVDVMTDDNEQMMREKICKVISVRLPNVTEFDFEFVKVSRKIVSTPVCSTDQCWDYAQVKVIAGQGKLYVHLNQSIDLLRDTSIGKDDSANSSNSGHSNIDQLCLMFPRKPRSEIEEALSSNHDDIHSAIADLLNDNVELIETVHTTTESE</sequence>
<dbReference type="AlphaFoldDB" id="A0A6S7INV9"/>
<dbReference type="CDD" id="cd14279">
    <property type="entry name" value="CUE"/>
    <property type="match status" value="1"/>
</dbReference>
<dbReference type="Gene3D" id="1.10.8.10">
    <property type="entry name" value="DNA helicase RuvA subunit, C-terminal domain"/>
    <property type="match status" value="1"/>
</dbReference>
<gene>
    <name evidence="1" type="ORF">PACLA_8A036241</name>
</gene>
<dbReference type="EMBL" id="CACRXK020010464">
    <property type="protein sequence ID" value="CAB4019447.1"/>
    <property type="molecule type" value="Genomic_DNA"/>
</dbReference>
<reference evidence="1" key="1">
    <citation type="submission" date="2020-04" db="EMBL/GenBank/DDBJ databases">
        <authorList>
            <person name="Alioto T."/>
            <person name="Alioto T."/>
            <person name="Gomez Garrido J."/>
        </authorList>
    </citation>
    <scope>NUCLEOTIDE SEQUENCE</scope>
    <source>
        <strain evidence="1">A484AB</strain>
    </source>
</reference>
<dbReference type="Proteomes" id="UP001152795">
    <property type="component" value="Unassembled WGS sequence"/>
</dbReference>
<proteinExistence type="predicted"/>
<comment type="caution">
    <text evidence="1">The sequence shown here is derived from an EMBL/GenBank/DDBJ whole genome shotgun (WGS) entry which is preliminary data.</text>
</comment>
<evidence type="ECO:0000313" key="1">
    <source>
        <dbReference type="EMBL" id="CAB4019447.1"/>
    </source>
</evidence>